<dbReference type="Proteomes" id="UP000008561">
    <property type="component" value="Chromosome"/>
</dbReference>
<name>A8ZZI8_DESOH</name>
<organism evidence="1 2">
    <name type="scientific">Desulfosudis oleivorans (strain DSM 6200 / JCM 39069 / Hxd3)</name>
    <name type="common">Desulfococcus oleovorans</name>
    <dbReference type="NCBI Taxonomy" id="96561"/>
    <lineage>
        <taxon>Bacteria</taxon>
        <taxon>Pseudomonadati</taxon>
        <taxon>Thermodesulfobacteriota</taxon>
        <taxon>Desulfobacteria</taxon>
        <taxon>Desulfobacterales</taxon>
        <taxon>Desulfosudaceae</taxon>
        <taxon>Desulfosudis</taxon>
    </lineage>
</organism>
<dbReference type="AlphaFoldDB" id="A8ZZI8"/>
<dbReference type="KEGG" id="dol:Dole_3057"/>
<accession>A8ZZI8</accession>
<keyword evidence="2" id="KW-1185">Reference proteome</keyword>
<dbReference type="STRING" id="96561.Dole_3057"/>
<gene>
    <name evidence="1" type="ordered locus">Dole_3057</name>
</gene>
<dbReference type="EMBL" id="CP000859">
    <property type="protein sequence ID" value="ABW68860.1"/>
    <property type="molecule type" value="Genomic_DNA"/>
</dbReference>
<evidence type="ECO:0000313" key="1">
    <source>
        <dbReference type="EMBL" id="ABW68860.1"/>
    </source>
</evidence>
<dbReference type="eggNOG" id="ENOG5033ATG">
    <property type="taxonomic scope" value="Bacteria"/>
</dbReference>
<proteinExistence type="predicted"/>
<reference evidence="1 2" key="1">
    <citation type="submission" date="2007-10" db="EMBL/GenBank/DDBJ databases">
        <title>Complete sequence of Desulfococcus oleovorans Hxd3.</title>
        <authorList>
            <consortium name="US DOE Joint Genome Institute"/>
            <person name="Copeland A."/>
            <person name="Lucas S."/>
            <person name="Lapidus A."/>
            <person name="Barry K."/>
            <person name="Glavina del Rio T."/>
            <person name="Dalin E."/>
            <person name="Tice H."/>
            <person name="Pitluck S."/>
            <person name="Kiss H."/>
            <person name="Brettin T."/>
            <person name="Bruce D."/>
            <person name="Detter J.C."/>
            <person name="Han C."/>
            <person name="Schmutz J."/>
            <person name="Larimer F."/>
            <person name="Land M."/>
            <person name="Hauser L."/>
            <person name="Kyrpides N."/>
            <person name="Kim E."/>
            <person name="Wawrik B."/>
            <person name="Richardson P."/>
        </authorList>
    </citation>
    <scope>NUCLEOTIDE SEQUENCE [LARGE SCALE GENOMIC DNA]</scope>
    <source>
        <strain evidence="2">DSM 6200 / JCM 39069 / Hxd3</strain>
    </source>
</reference>
<sequence length="140" mass="15630">MNSPAFAVLKQHFRFFRKIIFVSAALQRGRGRGSLVITATRSRVDQMVRIPLDLSKHCIQTETKRVYNRLLSTCLKPGTSPDPMMEQQLELLQQALETWDFAALRAAYPELAGGREANVVLAADGNGVLRIFLNGHPLPV</sequence>
<protein>
    <submittedName>
        <fullName evidence="1">Uncharacterized protein</fullName>
    </submittedName>
</protein>
<evidence type="ECO:0000313" key="2">
    <source>
        <dbReference type="Proteomes" id="UP000008561"/>
    </source>
</evidence>
<dbReference type="HOGENOM" id="CLU_1831943_0_0_7"/>